<proteinExistence type="predicted"/>
<gene>
    <name evidence="2" type="ORF">AVEN_213340_1</name>
</gene>
<reference evidence="2 3" key="1">
    <citation type="journal article" date="2019" name="Sci. Rep.">
        <title>Orb-weaving spider Araneus ventricosus genome elucidates the spidroin gene catalogue.</title>
        <authorList>
            <person name="Kono N."/>
            <person name="Nakamura H."/>
            <person name="Ohtoshi R."/>
            <person name="Moran D.A.P."/>
            <person name="Shinohara A."/>
            <person name="Yoshida Y."/>
            <person name="Fujiwara M."/>
            <person name="Mori M."/>
            <person name="Tomita M."/>
            <person name="Arakawa K."/>
        </authorList>
    </citation>
    <scope>NUCLEOTIDE SEQUENCE [LARGE SCALE GENOMIC DNA]</scope>
</reference>
<feature type="region of interest" description="Disordered" evidence="1">
    <location>
        <begin position="74"/>
        <end position="98"/>
    </location>
</feature>
<dbReference type="Proteomes" id="UP000499080">
    <property type="component" value="Unassembled WGS sequence"/>
</dbReference>
<organism evidence="2 3">
    <name type="scientific">Araneus ventricosus</name>
    <name type="common">Orbweaver spider</name>
    <name type="synonym">Epeira ventricosa</name>
    <dbReference type="NCBI Taxonomy" id="182803"/>
    <lineage>
        <taxon>Eukaryota</taxon>
        <taxon>Metazoa</taxon>
        <taxon>Ecdysozoa</taxon>
        <taxon>Arthropoda</taxon>
        <taxon>Chelicerata</taxon>
        <taxon>Arachnida</taxon>
        <taxon>Araneae</taxon>
        <taxon>Araneomorphae</taxon>
        <taxon>Entelegynae</taxon>
        <taxon>Araneoidea</taxon>
        <taxon>Araneidae</taxon>
        <taxon>Araneus</taxon>
    </lineage>
</organism>
<evidence type="ECO:0000256" key="1">
    <source>
        <dbReference type="SAM" id="MobiDB-lite"/>
    </source>
</evidence>
<accession>A0A4Y2VFN7</accession>
<comment type="caution">
    <text evidence="2">The sequence shown here is derived from an EMBL/GenBank/DDBJ whole genome shotgun (WGS) entry which is preliminary data.</text>
</comment>
<keyword evidence="3" id="KW-1185">Reference proteome</keyword>
<feature type="compositionally biased region" description="Polar residues" evidence="1">
    <location>
        <begin position="1"/>
        <end position="10"/>
    </location>
</feature>
<protein>
    <submittedName>
        <fullName evidence="2">Uncharacterized protein</fullName>
    </submittedName>
</protein>
<evidence type="ECO:0000313" key="2">
    <source>
        <dbReference type="EMBL" id="GBO24103.1"/>
    </source>
</evidence>
<dbReference type="AlphaFoldDB" id="A0A4Y2VFN7"/>
<sequence length="98" mass="11115">MVSQRRNSVPQRKRIKGLTPQFDQRPHSPSKRTSYIDTRRFKRNTKVAAMLCSMSILRTTIDWGCSGLVARPRLRDRRVAGSKPDSTEDPPCMGPVAC</sequence>
<evidence type="ECO:0000313" key="3">
    <source>
        <dbReference type="Proteomes" id="UP000499080"/>
    </source>
</evidence>
<name>A0A4Y2VFN7_ARAVE</name>
<feature type="region of interest" description="Disordered" evidence="1">
    <location>
        <begin position="1"/>
        <end position="35"/>
    </location>
</feature>
<dbReference type="EMBL" id="BGPR01047096">
    <property type="protein sequence ID" value="GBO24103.1"/>
    <property type="molecule type" value="Genomic_DNA"/>
</dbReference>